<dbReference type="Pfam" id="PF12833">
    <property type="entry name" value="HTH_18"/>
    <property type="match status" value="1"/>
</dbReference>
<dbReference type="InterPro" id="IPR011256">
    <property type="entry name" value="Reg_factor_effector_dom_sf"/>
</dbReference>
<evidence type="ECO:0000256" key="2">
    <source>
        <dbReference type="ARBA" id="ARBA00023125"/>
    </source>
</evidence>
<dbReference type="Proteomes" id="UP000746690">
    <property type="component" value="Unassembled WGS sequence"/>
</dbReference>
<dbReference type="SMART" id="SM00342">
    <property type="entry name" value="HTH_ARAC"/>
    <property type="match status" value="1"/>
</dbReference>
<dbReference type="Gene3D" id="1.10.10.60">
    <property type="entry name" value="Homeodomain-like"/>
    <property type="match status" value="2"/>
</dbReference>
<dbReference type="InterPro" id="IPR010499">
    <property type="entry name" value="AraC_E-bd"/>
</dbReference>
<evidence type="ECO:0000256" key="3">
    <source>
        <dbReference type="ARBA" id="ARBA00023163"/>
    </source>
</evidence>
<dbReference type="Pfam" id="PF22526">
    <property type="entry name" value="DUF7000"/>
    <property type="match status" value="1"/>
</dbReference>
<dbReference type="PROSITE" id="PS00041">
    <property type="entry name" value="HTH_ARAC_FAMILY_1"/>
    <property type="match status" value="1"/>
</dbReference>
<gene>
    <name evidence="5" type="ORF">HHX25_01115</name>
</gene>
<keyword evidence="3" id="KW-0804">Transcription</keyword>
<dbReference type="SMART" id="SM00871">
    <property type="entry name" value="AraC_E_bind"/>
    <property type="match status" value="1"/>
</dbReference>
<dbReference type="PANTHER" id="PTHR40055">
    <property type="entry name" value="TRANSCRIPTIONAL REGULATOR YGIV-RELATED"/>
    <property type="match status" value="1"/>
</dbReference>
<comment type="caution">
    <text evidence="5">The sequence shown here is derived from an EMBL/GenBank/DDBJ whole genome shotgun (WGS) entry which is preliminary data.</text>
</comment>
<dbReference type="InterPro" id="IPR018062">
    <property type="entry name" value="HTH_AraC-typ_CS"/>
</dbReference>
<dbReference type="InterPro" id="IPR050908">
    <property type="entry name" value="SmbC-like"/>
</dbReference>
<evidence type="ECO:0000259" key="4">
    <source>
        <dbReference type="PROSITE" id="PS01124"/>
    </source>
</evidence>
<organism evidence="5 6">
    <name type="scientific">Flavivirga algicola</name>
    <dbReference type="NCBI Taxonomy" id="2729136"/>
    <lineage>
        <taxon>Bacteria</taxon>
        <taxon>Pseudomonadati</taxon>
        <taxon>Bacteroidota</taxon>
        <taxon>Flavobacteriia</taxon>
        <taxon>Flavobacteriales</taxon>
        <taxon>Flavobacteriaceae</taxon>
        <taxon>Flavivirga</taxon>
    </lineage>
</organism>
<name>A0ABX1RSE6_9FLAO</name>
<feature type="domain" description="HTH araC/xylS-type" evidence="4">
    <location>
        <begin position="40"/>
        <end position="139"/>
    </location>
</feature>
<proteinExistence type="predicted"/>
<keyword evidence="1" id="KW-0805">Transcription regulation</keyword>
<dbReference type="InterPro" id="IPR020449">
    <property type="entry name" value="Tscrpt_reg_AraC-type_HTH"/>
</dbReference>
<dbReference type="InterPro" id="IPR029442">
    <property type="entry name" value="GyrI-like"/>
</dbReference>
<evidence type="ECO:0000313" key="5">
    <source>
        <dbReference type="EMBL" id="NMH86091.1"/>
    </source>
</evidence>
<dbReference type="PROSITE" id="PS01124">
    <property type="entry name" value="HTH_ARAC_FAMILY_2"/>
    <property type="match status" value="1"/>
</dbReference>
<dbReference type="PANTHER" id="PTHR40055:SF1">
    <property type="entry name" value="TRANSCRIPTIONAL REGULATOR YGIV-RELATED"/>
    <property type="match status" value="1"/>
</dbReference>
<accession>A0ABX1RSE6</accession>
<keyword evidence="6" id="KW-1185">Reference proteome</keyword>
<dbReference type="InterPro" id="IPR018060">
    <property type="entry name" value="HTH_AraC"/>
</dbReference>
<dbReference type="InterPro" id="IPR009057">
    <property type="entry name" value="Homeodomain-like_sf"/>
</dbReference>
<evidence type="ECO:0000256" key="1">
    <source>
        <dbReference type="ARBA" id="ARBA00023015"/>
    </source>
</evidence>
<dbReference type="Gene3D" id="3.20.80.10">
    <property type="entry name" value="Regulatory factor, effector binding domain"/>
    <property type="match status" value="1"/>
</dbReference>
<keyword evidence="2" id="KW-0238">DNA-binding</keyword>
<dbReference type="PRINTS" id="PR00032">
    <property type="entry name" value="HTHARAC"/>
</dbReference>
<evidence type="ECO:0000313" key="6">
    <source>
        <dbReference type="Proteomes" id="UP000746690"/>
    </source>
</evidence>
<dbReference type="SUPFAM" id="SSF55136">
    <property type="entry name" value="Probable bacterial effector-binding domain"/>
    <property type="match status" value="1"/>
</dbReference>
<dbReference type="EMBL" id="JABBHF010000001">
    <property type="protein sequence ID" value="NMH86091.1"/>
    <property type="molecule type" value="Genomic_DNA"/>
</dbReference>
<reference evidence="5 6" key="1">
    <citation type="submission" date="2020-04" db="EMBL/GenBank/DDBJ databases">
        <title>A Flavivirga sp. nov.</title>
        <authorList>
            <person name="Sun X."/>
        </authorList>
    </citation>
    <scope>NUCLEOTIDE SEQUENCE [LARGE SCALE GENOMIC DNA]</scope>
    <source>
        <strain evidence="5 6">Y03</strain>
    </source>
</reference>
<dbReference type="InterPro" id="IPR054269">
    <property type="entry name" value="DUF7000"/>
</dbReference>
<dbReference type="Pfam" id="PF06445">
    <property type="entry name" value="GyrI-like"/>
    <property type="match status" value="1"/>
</dbReference>
<sequence length="497" mass="58120">MFENPFNYVVKATSIKIFCSTNDIYEMNDNTEKDYIKRINKVIDYIEKNLDKELSLGLLSKKACYSPFHFHRLFKFITNESTNEFINRKRIEKIAAILLVGTNESITELAFRYGFSSGNSFSRAFKKFYGLSPTVFKSKNKISKIGVASKPIEKYICQIDNSLNWIKMHGQISIKKLSEMPLIGMTHIGKLDKIGDSYEKLVNWMANKDLLNVPNLKAVTVYHDNPKVTDPSKVRLSTCFTVSRNIQVESPVKKVLIKKGYYAVGAFEIAPDFFSKAWDNMCVWVLENGYEFEDGHYFELYHNDHRTHPQQKFIVDICIPIKKPNTKISHSSKNTERPNNDNLIHCGKHIEEGDILKDYQKLRTCIRGLRTHLKKTYPIDYKIGSIYQGHINFSYFPFTPIELKNQKLKIVIILNHVKMRFEICLAGQNRHIQKEYWNIFKDSDWNKYHIPYNLEGFSIVEHILMERPNFNNPHTLYQHLETEVMTFTKDVMEALDV</sequence>
<dbReference type="SUPFAM" id="SSF46689">
    <property type="entry name" value="Homeodomain-like"/>
    <property type="match status" value="2"/>
</dbReference>
<protein>
    <submittedName>
        <fullName evidence="5">AraC family transcriptional regulator</fullName>
    </submittedName>
</protein>